<feature type="region of interest" description="Disordered" evidence="5">
    <location>
        <begin position="216"/>
        <end position="239"/>
    </location>
</feature>
<feature type="domain" description="Outer membrane lipoprotein BamD-like" evidence="7">
    <location>
        <begin position="27"/>
        <end position="221"/>
    </location>
</feature>
<proteinExistence type="inferred from homology"/>
<dbReference type="NCBIfam" id="TIGR03302">
    <property type="entry name" value="OM_YfiO"/>
    <property type="match status" value="1"/>
</dbReference>
<evidence type="ECO:0000313" key="8">
    <source>
        <dbReference type="EMBL" id="EPR42613.1"/>
    </source>
</evidence>
<dbReference type="AlphaFoldDB" id="S7VDU1"/>
<protein>
    <submittedName>
        <fullName evidence="8">Outer membrane assembly lipoprotein YfiO</fullName>
    </submittedName>
</protein>
<dbReference type="eggNOG" id="COG4105">
    <property type="taxonomic scope" value="Bacteria"/>
</dbReference>
<evidence type="ECO:0000259" key="7">
    <source>
        <dbReference type="Pfam" id="PF13525"/>
    </source>
</evidence>
<dbReference type="RefSeq" id="WP_020875985.1">
    <property type="nucleotide sequence ID" value="NZ_ATHJ01000064.1"/>
</dbReference>
<comment type="caution">
    <text evidence="8">The sequence shown here is derived from an EMBL/GenBank/DDBJ whole genome shotgun (WGS) entry which is preliminary data.</text>
</comment>
<sequence>MKKTIFTAMALILLLSGCSWFQTREEASSEDLVSDGMYNYESGKYMKAIESFEKLKDWYPYSKYAILAELKTADAYYRLGKYDEAVAAYEAFESLHPRNEAIPYIIYQIGTCYFEQIDTVDRDQRSAEKALEGYMRLLRQFPNDPYAHKARQNIKVCQRSLAGHEFYVGLFYFKSGHYRPALKRFKSVLSNYPDVGIHQNALRYITLCENELIENPKADETETGGEVETLEPETAGVWP</sequence>
<dbReference type="Proteomes" id="UP000014977">
    <property type="component" value="Unassembled WGS sequence"/>
</dbReference>
<feature type="repeat" description="TPR" evidence="4">
    <location>
        <begin position="162"/>
        <end position="195"/>
    </location>
</feature>
<dbReference type="PROSITE" id="PS51257">
    <property type="entry name" value="PROKAR_LIPOPROTEIN"/>
    <property type="match status" value="1"/>
</dbReference>
<evidence type="ECO:0000256" key="2">
    <source>
        <dbReference type="ARBA" id="ARBA00023136"/>
    </source>
</evidence>
<evidence type="ECO:0000256" key="5">
    <source>
        <dbReference type="SAM" id="MobiDB-lite"/>
    </source>
</evidence>
<evidence type="ECO:0000256" key="3">
    <source>
        <dbReference type="ARBA" id="ARBA00023237"/>
    </source>
</evidence>
<evidence type="ECO:0000256" key="4">
    <source>
        <dbReference type="PROSITE-ProRule" id="PRU00339"/>
    </source>
</evidence>
<dbReference type="InterPro" id="IPR039565">
    <property type="entry name" value="BamD-like"/>
</dbReference>
<keyword evidence="1 6" id="KW-0732">Signal</keyword>
<keyword evidence="9" id="KW-1185">Reference proteome</keyword>
<dbReference type="PROSITE" id="PS50005">
    <property type="entry name" value="TPR"/>
    <property type="match status" value="2"/>
</dbReference>
<dbReference type="EMBL" id="ATHJ01000064">
    <property type="protein sequence ID" value="EPR42613.1"/>
    <property type="molecule type" value="Genomic_DNA"/>
</dbReference>
<dbReference type="Pfam" id="PF13525">
    <property type="entry name" value="YfiO"/>
    <property type="match status" value="1"/>
</dbReference>
<feature type="signal peptide" evidence="6">
    <location>
        <begin position="1"/>
        <end position="21"/>
    </location>
</feature>
<reference evidence="8 9" key="1">
    <citation type="journal article" date="2013" name="Genome Announc.">
        <title>Draft genome sequences for three mercury-methylating, sulfate-reducing bacteria.</title>
        <authorList>
            <person name="Brown S.D."/>
            <person name="Hurt R.A.Jr."/>
            <person name="Gilmour C.C."/>
            <person name="Elias D.A."/>
        </authorList>
    </citation>
    <scope>NUCLEOTIDE SEQUENCE [LARGE SCALE GENOMIC DNA]</scope>
    <source>
        <strain evidence="8 9">DSM 2059</strain>
    </source>
</reference>
<gene>
    <name evidence="8" type="ORF">dsmv_1601</name>
</gene>
<name>S7VDU1_DESML</name>
<feature type="compositionally biased region" description="Acidic residues" evidence="5">
    <location>
        <begin position="221"/>
        <end position="231"/>
    </location>
</feature>
<dbReference type="OrthoDB" id="9781894at2"/>
<dbReference type="InterPro" id="IPR017689">
    <property type="entry name" value="BamD"/>
</dbReference>
<evidence type="ECO:0000256" key="1">
    <source>
        <dbReference type="ARBA" id="ARBA00022729"/>
    </source>
</evidence>
<dbReference type="SUPFAM" id="SSF48452">
    <property type="entry name" value="TPR-like"/>
    <property type="match status" value="1"/>
</dbReference>
<feature type="repeat" description="TPR" evidence="4">
    <location>
        <begin position="66"/>
        <end position="99"/>
    </location>
</feature>
<evidence type="ECO:0000313" key="9">
    <source>
        <dbReference type="Proteomes" id="UP000014977"/>
    </source>
</evidence>
<dbReference type="HAMAP" id="MF_00922">
    <property type="entry name" value="OM_assembly_BamD"/>
    <property type="match status" value="1"/>
</dbReference>
<keyword evidence="4" id="KW-0802">TPR repeat</keyword>
<keyword evidence="3" id="KW-0998">Cell outer membrane</keyword>
<keyword evidence="2" id="KW-0472">Membrane</keyword>
<accession>S7VDU1</accession>
<dbReference type="InterPro" id="IPR019734">
    <property type="entry name" value="TPR_rpt"/>
</dbReference>
<dbReference type="STRING" id="897.B2D07_07580"/>
<feature type="chain" id="PRO_5010751340" evidence="6">
    <location>
        <begin position="22"/>
        <end position="239"/>
    </location>
</feature>
<dbReference type="InterPro" id="IPR011990">
    <property type="entry name" value="TPR-like_helical_dom_sf"/>
</dbReference>
<organism evidence="8 9">
    <name type="scientific">Desulfococcus multivorans DSM 2059</name>
    <dbReference type="NCBI Taxonomy" id="1121405"/>
    <lineage>
        <taxon>Bacteria</taxon>
        <taxon>Pseudomonadati</taxon>
        <taxon>Thermodesulfobacteriota</taxon>
        <taxon>Desulfobacteria</taxon>
        <taxon>Desulfobacterales</taxon>
        <taxon>Desulfococcaceae</taxon>
        <taxon>Desulfococcus</taxon>
    </lineage>
</organism>
<dbReference type="Gene3D" id="1.25.40.10">
    <property type="entry name" value="Tetratricopeptide repeat domain"/>
    <property type="match status" value="1"/>
</dbReference>
<evidence type="ECO:0000256" key="6">
    <source>
        <dbReference type="SAM" id="SignalP"/>
    </source>
</evidence>
<keyword evidence="8" id="KW-0449">Lipoprotein</keyword>